<keyword evidence="1" id="KW-0732">Signal</keyword>
<dbReference type="Pfam" id="PF21307">
    <property type="entry name" value="Glyco_hydro_95_C"/>
    <property type="match status" value="1"/>
</dbReference>
<dbReference type="Pfam" id="PF22124">
    <property type="entry name" value="Glyco_hydro_95_cat"/>
    <property type="match status" value="1"/>
</dbReference>
<feature type="chain" id="PRO_5019352671" evidence="1">
    <location>
        <begin position="24"/>
        <end position="838"/>
    </location>
</feature>
<dbReference type="PANTHER" id="PTHR31084">
    <property type="entry name" value="ALPHA-L-FUCOSIDASE 2"/>
    <property type="match status" value="1"/>
</dbReference>
<proteinExistence type="predicted"/>
<evidence type="ECO:0000256" key="1">
    <source>
        <dbReference type="SAM" id="SignalP"/>
    </source>
</evidence>
<dbReference type="GO" id="GO:0005975">
    <property type="term" value="P:carbohydrate metabolic process"/>
    <property type="evidence" value="ECO:0007669"/>
    <property type="project" value="InterPro"/>
</dbReference>
<evidence type="ECO:0000313" key="5">
    <source>
        <dbReference type="EMBL" id="RHK52836.1"/>
    </source>
</evidence>
<organism evidence="5 6">
    <name type="scientific">Leyella stercorea</name>
    <dbReference type="NCBI Taxonomy" id="363265"/>
    <lineage>
        <taxon>Bacteria</taxon>
        <taxon>Pseudomonadati</taxon>
        <taxon>Bacteroidota</taxon>
        <taxon>Bacteroidia</taxon>
        <taxon>Bacteroidales</taxon>
        <taxon>Prevotellaceae</taxon>
        <taxon>Leyella</taxon>
    </lineage>
</organism>
<evidence type="ECO:0000259" key="4">
    <source>
        <dbReference type="Pfam" id="PF22124"/>
    </source>
</evidence>
<protein>
    <submittedName>
        <fullName evidence="5">Glycoside hydrolase family 95 protein</fullName>
    </submittedName>
</protein>
<sequence>MQSKKQLLALLALCALGSANAFAERNTPLKYWFDRPTTMRGQAVWLASSPDRMPTERQLVRAGDLVNNPDPEWESQSLPIGNGNIGGNVLGSVEAERITFNEKTLWRGGPNTSRGAAYYWDVNKQSAHVVGEIREAFTKGDWQKAEQLTRKNFNSVVPYEADAEEPFRFGSFTTAGEFYIETGLSSVGMTGYRRELSLDSALAKVSFCKDGVQYEREYFVSHPANVMAVRFAASHRGKQNLVFSYAPNPVSTGEMKADGTDALCWLARLDNNSMEYAVRIKAVAKGGAVSNEGGKLTVKDADEVVFLITADTDYKPNYDPDFSDPKAYVGVDPKQTTADWLAKAATKDYASLLNEHYADYSELFNRVRLNINNATVDADDLPVNRRLEAYRQGKPDYYLEQLYYQFGRYLLISSSRADNLPANLQGLWHNNVDGPWRIDYHNNINLQMNYWLACPTGLSECELPLFNFIRTLVKPGRVTAKSYFGTRGWTTSVSGNIFGFTSPLSSEDMSWNFSPFAGPWLATHLWNYYDFTRDRHFLADNYEILKESADFASDYLWHRADGVYTAAPSTSPEHGPVDEGATFAHAVIREVLLDAVEANRVLGKSAKERRQWEDALKHLAPYKIGRYGQLMEWSTDIDDPKDEHRHVNHLFGLHPGRTVSPVTTPELAKASRVVLEHRGDGATGWSMGWKLNQWARLHDGNHAYTLYGNLLKNGTLDNLWDTHAPFQIDGNFGGTAGVTEMLMQSHMGFVHLLPALPDAWAEGSVSGLRAKGNFTVSISWKNGKLAEATILSGSGEPCEVRYGESVLKFKTKRGGSYKVVFCENKLIGGALVSSAPTK</sequence>
<evidence type="ECO:0000313" key="6">
    <source>
        <dbReference type="Proteomes" id="UP000286598"/>
    </source>
</evidence>
<gene>
    <name evidence="5" type="ORF">DW060_01340</name>
</gene>
<dbReference type="Gene3D" id="2.60.40.1180">
    <property type="entry name" value="Golgi alpha-mannosidase II"/>
    <property type="match status" value="1"/>
</dbReference>
<evidence type="ECO:0000259" key="3">
    <source>
        <dbReference type="Pfam" id="PF21307"/>
    </source>
</evidence>
<dbReference type="InterPro" id="IPR027414">
    <property type="entry name" value="GH95_N_dom"/>
</dbReference>
<comment type="caution">
    <text evidence="5">The sequence shown here is derived from an EMBL/GenBank/DDBJ whole genome shotgun (WGS) entry which is preliminary data.</text>
</comment>
<dbReference type="Pfam" id="PF14498">
    <property type="entry name" value="Glyco_hyd_65N_2"/>
    <property type="match status" value="1"/>
</dbReference>
<dbReference type="EMBL" id="QRNO01000003">
    <property type="protein sequence ID" value="RHK52836.1"/>
    <property type="molecule type" value="Genomic_DNA"/>
</dbReference>
<dbReference type="PANTHER" id="PTHR31084:SF19">
    <property type="entry name" value="GLYCOSYL HYDROLASE FAMILY 95 N-TERMINAL DOMAIN-CONTAINING PROTEIN"/>
    <property type="match status" value="1"/>
</dbReference>
<keyword evidence="6" id="KW-1185">Reference proteome</keyword>
<feature type="domain" description="Glycosyl hydrolase family 95 N-terminal" evidence="2">
    <location>
        <begin position="67"/>
        <end position="316"/>
    </location>
</feature>
<dbReference type="InterPro" id="IPR054363">
    <property type="entry name" value="GH95_cat"/>
</dbReference>
<reference evidence="5 6" key="1">
    <citation type="submission" date="2018-08" db="EMBL/GenBank/DDBJ databases">
        <title>A genome reference for cultivated species of the human gut microbiota.</title>
        <authorList>
            <person name="Zou Y."/>
            <person name="Xue W."/>
            <person name="Luo G."/>
        </authorList>
    </citation>
    <scope>NUCLEOTIDE SEQUENCE [LARGE SCALE GENOMIC DNA]</scope>
    <source>
        <strain evidence="5 6">AF42-9</strain>
    </source>
</reference>
<feature type="domain" description="Glycosyl hydrolase family 95 catalytic" evidence="4">
    <location>
        <begin position="349"/>
        <end position="742"/>
    </location>
</feature>
<dbReference type="GO" id="GO:0004560">
    <property type="term" value="F:alpha-L-fucosidase activity"/>
    <property type="evidence" value="ECO:0007669"/>
    <property type="project" value="InterPro"/>
</dbReference>
<dbReference type="InterPro" id="IPR008928">
    <property type="entry name" value="6-hairpin_glycosidase_sf"/>
</dbReference>
<dbReference type="InterPro" id="IPR049053">
    <property type="entry name" value="AFCA-like_C"/>
</dbReference>
<dbReference type="Gene3D" id="2.70.98.50">
    <property type="entry name" value="putative glycoside hydrolase family protein from bacillus halodurans"/>
    <property type="match status" value="1"/>
</dbReference>
<name>A0A415GRD6_9BACT</name>
<dbReference type="OrthoDB" id="9802600at2"/>
<dbReference type="Proteomes" id="UP000286598">
    <property type="component" value="Unassembled WGS sequence"/>
</dbReference>
<keyword evidence="5" id="KW-0378">Hydrolase</keyword>
<feature type="signal peptide" evidence="1">
    <location>
        <begin position="1"/>
        <end position="23"/>
    </location>
</feature>
<dbReference type="InterPro" id="IPR016518">
    <property type="entry name" value="Alpha-L-fucosidase"/>
</dbReference>
<dbReference type="SUPFAM" id="SSF48208">
    <property type="entry name" value="Six-hairpin glycosidases"/>
    <property type="match status" value="1"/>
</dbReference>
<dbReference type="AlphaFoldDB" id="A0A415GRD6"/>
<dbReference type="PIRSF" id="PIRSF007663">
    <property type="entry name" value="UCP007663"/>
    <property type="match status" value="1"/>
</dbReference>
<dbReference type="InterPro" id="IPR012341">
    <property type="entry name" value="6hp_glycosidase-like_sf"/>
</dbReference>
<dbReference type="Gene3D" id="1.50.10.10">
    <property type="match status" value="1"/>
</dbReference>
<evidence type="ECO:0000259" key="2">
    <source>
        <dbReference type="Pfam" id="PF14498"/>
    </source>
</evidence>
<dbReference type="FunFam" id="1.50.10.10:FF:000028">
    <property type="entry name" value="Alpha-L-fucosidase 2"/>
    <property type="match status" value="1"/>
</dbReference>
<accession>A0A415GRD6</accession>
<dbReference type="InterPro" id="IPR013780">
    <property type="entry name" value="Glyco_hydro_b"/>
</dbReference>
<feature type="domain" description="Alpha fucosidase A-like C-terminal" evidence="3">
    <location>
        <begin position="744"/>
        <end position="811"/>
    </location>
</feature>